<sequence length="486" mass="52071">MEIAVASNDSWAKTPAQPKRVGLFGLVCLVISAMLGGGVYNLPQSVAQGASAVAVLFAWIVTGLGMLCLANVFRILSIEKPELKNGIYSYAEKGFGRFMGFLVAYGYWVCNCFAMVVYAILLPSTLDLFFPGVFGDGTNWASIALSSGITWLMFVLACRGAQSTAIINAIGTIGKVVPIVLFILLMGSCFSGDFFAQHALGSQGAATLERAQFFDQVGSTMMITLFLFIGIEGAVVVSGEAVNAKAVSRATMIGFTVTLVLYVLVSIVPYGSFTQDEIGAMANPSMAALLASHFGLWGALLVNVGIVISVLSAWLVWTVMLGQMPFYAAKDRVFPQVFCKENRVGAPVPSLLATTLVVQGLIVLAHFVQGNAWQVMVNITAVMAMPCYLVCSFYLFKLALRGPWSSCVRRSTGLAFGLAATLFSCYLIYEANIELLVVACTIFVIGFPIYLWARRKEQVFTKSEACLAVIIVIAAIVGICSMVGLI</sequence>
<feature type="transmembrane region" description="Helical" evidence="9">
    <location>
        <begin position="165"/>
        <end position="185"/>
    </location>
</feature>
<gene>
    <name evidence="10" type="ORF">E5334_02910</name>
</gene>
<feature type="transmembrane region" description="Helical" evidence="9">
    <location>
        <begin position="21"/>
        <end position="40"/>
    </location>
</feature>
<evidence type="ECO:0000256" key="5">
    <source>
        <dbReference type="ARBA" id="ARBA00022692"/>
    </source>
</evidence>
<dbReference type="PIRSF" id="PIRSF006060">
    <property type="entry name" value="AA_transporter"/>
    <property type="match status" value="1"/>
</dbReference>
<feature type="transmembrane region" description="Helical" evidence="9">
    <location>
        <begin position="52"/>
        <end position="77"/>
    </location>
</feature>
<dbReference type="EMBL" id="SRYE01000001">
    <property type="protein sequence ID" value="TGY63462.1"/>
    <property type="molecule type" value="Genomic_DNA"/>
</dbReference>
<feature type="transmembrane region" description="Helical" evidence="9">
    <location>
        <begin position="350"/>
        <end position="369"/>
    </location>
</feature>
<dbReference type="GO" id="GO:0005886">
    <property type="term" value="C:plasma membrane"/>
    <property type="evidence" value="ECO:0007669"/>
    <property type="project" value="UniProtKB-SubCell"/>
</dbReference>
<evidence type="ECO:0000256" key="7">
    <source>
        <dbReference type="ARBA" id="ARBA00022989"/>
    </source>
</evidence>
<dbReference type="Pfam" id="PF13520">
    <property type="entry name" value="AA_permease_2"/>
    <property type="match status" value="1"/>
</dbReference>
<reference evidence="10 11" key="1">
    <citation type="submission" date="2019-04" db="EMBL/GenBank/DDBJ databases">
        <title>Microbes associate with the intestines of laboratory mice.</title>
        <authorList>
            <person name="Navarre W."/>
            <person name="Wong E."/>
            <person name="Huang K."/>
            <person name="Tropini C."/>
            <person name="Ng K."/>
            <person name="Yu B."/>
        </authorList>
    </citation>
    <scope>NUCLEOTIDE SEQUENCE [LARGE SCALE GENOMIC DNA]</scope>
    <source>
        <strain evidence="10 11">NM07_P-09</strain>
    </source>
</reference>
<feature type="transmembrane region" description="Helical" evidence="9">
    <location>
        <begin position="465"/>
        <end position="485"/>
    </location>
</feature>
<proteinExistence type="inferred from homology"/>
<feature type="transmembrane region" description="Helical" evidence="9">
    <location>
        <begin position="250"/>
        <end position="270"/>
    </location>
</feature>
<keyword evidence="6" id="KW-0029">Amino-acid transport</keyword>
<accession>A0A4S2F4Q0</accession>
<comment type="similarity">
    <text evidence="2">Belongs to the amino acid-polyamine-organocation (APC) superfamily. Basic amino acid/polyamine antiporter (APA) (TC 2.A.3.2) family.</text>
</comment>
<feature type="transmembrane region" description="Helical" evidence="9">
    <location>
        <begin position="375"/>
        <end position="400"/>
    </location>
</feature>
<comment type="subcellular location">
    <subcellularLocation>
        <location evidence="1">Cell membrane</location>
        <topology evidence="1">Multi-pass membrane protein</topology>
    </subcellularLocation>
</comment>
<feature type="transmembrane region" description="Helical" evidence="9">
    <location>
        <begin position="217"/>
        <end position="238"/>
    </location>
</feature>
<dbReference type="Gene3D" id="1.20.1740.10">
    <property type="entry name" value="Amino acid/polyamine transporter I"/>
    <property type="match status" value="1"/>
</dbReference>
<evidence type="ECO:0000256" key="6">
    <source>
        <dbReference type="ARBA" id="ARBA00022970"/>
    </source>
</evidence>
<dbReference type="OrthoDB" id="3185104at2"/>
<dbReference type="PANTHER" id="PTHR42770">
    <property type="entry name" value="AMINO ACID TRANSPORTER-RELATED"/>
    <property type="match status" value="1"/>
</dbReference>
<dbReference type="Proteomes" id="UP000310263">
    <property type="component" value="Unassembled WGS sequence"/>
</dbReference>
<dbReference type="GO" id="GO:0006865">
    <property type="term" value="P:amino acid transport"/>
    <property type="evidence" value="ECO:0007669"/>
    <property type="project" value="UniProtKB-KW"/>
</dbReference>
<keyword evidence="7 9" id="KW-1133">Transmembrane helix</keyword>
<feature type="transmembrane region" description="Helical" evidence="9">
    <location>
        <begin position="435"/>
        <end position="453"/>
    </location>
</feature>
<evidence type="ECO:0000256" key="1">
    <source>
        <dbReference type="ARBA" id="ARBA00004651"/>
    </source>
</evidence>
<feature type="transmembrane region" description="Helical" evidence="9">
    <location>
        <begin position="290"/>
        <end position="317"/>
    </location>
</feature>
<protein>
    <submittedName>
        <fullName evidence="10">Amino acid permease</fullName>
    </submittedName>
</protein>
<feature type="transmembrane region" description="Helical" evidence="9">
    <location>
        <begin position="412"/>
        <end position="429"/>
    </location>
</feature>
<evidence type="ECO:0000313" key="11">
    <source>
        <dbReference type="Proteomes" id="UP000310263"/>
    </source>
</evidence>
<name>A0A4S2F4Q0_9ACTN</name>
<dbReference type="PANTHER" id="PTHR42770:SF4">
    <property type="entry name" value="ARGININE_ORNITHINE ANTIPORTER-RELATED"/>
    <property type="match status" value="1"/>
</dbReference>
<dbReference type="NCBIfam" id="TIGR00905">
    <property type="entry name" value="2A0302"/>
    <property type="match status" value="1"/>
</dbReference>
<dbReference type="InterPro" id="IPR002293">
    <property type="entry name" value="AA/rel_permease1"/>
</dbReference>
<dbReference type="GO" id="GO:0022857">
    <property type="term" value="F:transmembrane transporter activity"/>
    <property type="evidence" value="ECO:0007669"/>
    <property type="project" value="InterPro"/>
</dbReference>
<feature type="transmembrane region" description="Helical" evidence="9">
    <location>
        <begin position="98"/>
        <end position="120"/>
    </location>
</feature>
<evidence type="ECO:0000256" key="9">
    <source>
        <dbReference type="SAM" id="Phobius"/>
    </source>
</evidence>
<evidence type="ECO:0000313" key="10">
    <source>
        <dbReference type="EMBL" id="TGY63462.1"/>
    </source>
</evidence>
<dbReference type="AlphaFoldDB" id="A0A4S2F4Q0"/>
<keyword evidence="3" id="KW-0813">Transport</keyword>
<feature type="transmembrane region" description="Helical" evidence="9">
    <location>
        <begin position="140"/>
        <end position="158"/>
    </location>
</feature>
<evidence type="ECO:0000256" key="2">
    <source>
        <dbReference type="ARBA" id="ARBA00008220"/>
    </source>
</evidence>
<keyword evidence="5 9" id="KW-0812">Transmembrane</keyword>
<comment type="caution">
    <text evidence="10">The sequence shown here is derived from an EMBL/GenBank/DDBJ whole genome shotgun (WGS) entry which is preliminary data.</text>
</comment>
<dbReference type="InterPro" id="IPR050367">
    <property type="entry name" value="APC_superfamily"/>
</dbReference>
<evidence type="ECO:0000256" key="8">
    <source>
        <dbReference type="ARBA" id="ARBA00023136"/>
    </source>
</evidence>
<evidence type="ECO:0000256" key="4">
    <source>
        <dbReference type="ARBA" id="ARBA00022475"/>
    </source>
</evidence>
<keyword evidence="8 9" id="KW-0472">Membrane</keyword>
<evidence type="ECO:0000256" key="3">
    <source>
        <dbReference type="ARBA" id="ARBA00022448"/>
    </source>
</evidence>
<keyword evidence="11" id="KW-1185">Reference proteome</keyword>
<dbReference type="InterPro" id="IPR004754">
    <property type="entry name" value="Amino_acid_antiprt"/>
</dbReference>
<organism evidence="10 11">
    <name type="scientific">Muricaecibacterium torontonense</name>
    <dbReference type="NCBI Taxonomy" id="3032871"/>
    <lineage>
        <taxon>Bacteria</taxon>
        <taxon>Bacillati</taxon>
        <taxon>Actinomycetota</taxon>
        <taxon>Coriobacteriia</taxon>
        <taxon>Coriobacteriales</taxon>
        <taxon>Atopobiaceae</taxon>
        <taxon>Muricaecibacterium</taxon>
    </lineage>
</organism>
<keyword evidence="4" id="KW-1003">Cell membrane</keyword>